<keyword evidence="10" id="KW-1185">Reference proteome</keyword>
<dbReference type="Gene3D" id="1.20.1250.20">
    <property type="entry name" value="MFS general substrate transporter like domains"/>
    <property type="match status" value="1"/>
</dbReference>
<evidence type="ECO:0000256" key="5">
    <source>
        <dbReference type="ARBA" id="ARBA00023136"/>
    </source>
</evidence>
<dbReference type="InterPro" id="IPR050189">
    <property type="entry name" value="MFS_Efflux_Transporters"/>
</dbReference>
<feature type="transmembrane region" description="Helical" evidence="7">
    <location>
        <begin position="134"/>
        <end position="153"/>
    </location>
</feature>
<keyword evidence="5 7" id="KW-0472">Membrane</keyword>
<dbReference type="PANTHER" id="PTHR43124">
    <property type="entry name" value="PURINE EFFLUX PUMP PBUE"/>
    <property type="match status" value="1"/>
</dbReference>
<dbReference type="Proteomes" id="UP000009888">
    <property type="component" value="Unassembled WGS sequence"/>
</dbReference>
<evidence type="ECO:0000256" key="2">
    <source>
        <dbReference type="ARBA" id="ARBA00022475"/>
    </source>
</evidence>
<evidence type="ECO:0000313" key="10">
    <source>
        <dbReference type="Proteomes" id="UP000009888"/>
    </source>
</evidence>
<dbReference type="SUPFAM" id="SSF103473">
    <property type="entry name" value="MFS general substrate transporter"/>
    <property type="match status" value="1"/>
</dbReference>
<feature type="transmembrane region" description="Helical" evidence="7">
    <location>
        <begin position="300"/>
        <end position="331"/>
    </location>
</feature>
<evidence type="ECO:0000313" key="9">
    <source>
        <dbReference type="EMBL" id="EKU95704.1"/>
    </source>
</evidence>
<dbReference type="PROSITE" id="PS50850">
    <property type="entry name" value="MFS"/>
    <property type="match status" value="1"/>
</dbReference>
<comment type="subcellular location">
    <subcellularLocation>
        <location evidence="1">Cell membrane</location>
        <topology evidence="1">Multi-pass membrane protein</topology>
    </subcellularLocation>
</comment>
<feature type="transmembrane region" description="Helical" evidence="7">
    <location>
        <begin position="40"/>
        <end position="60"/>
    </location>
</feature>
<dbReference type="InterPro" id="IPR036259">
    <property type="entry name" value="MFS_trans_sf"/>
</dbReference>
<feature type="transmembrane region" description="Helical" evidence="7">
    <location>
        <begin position="384"/>
        <end position="403"/>
    </location>
</feature>
<evidence type="ECO:0000256" key="1">
    <source>
        <dbReference type="ARBA" id="ARBA00004651"/>
    </source>
</evidence>
<dbReference type="Pfam" id="PF07690">
    <property type="entry name" value="MFS_1"/>
    <property type="match status" value="1"/>
</dbReference>
<organism evidence="9 10">
    <name type="scientific">Actinobaculum massiliense ACS-171-V-Col2</name>
    <dbReference type="NCBI Taxonomy" id="883066"/>
    <lineage>
        <taxon>Bacteria</taxon>
        <taxon>Bacillati</taxon>
        <taxon>Actinomycetota</taxon>
        <taxon>Actinomycetes</taxon>
        <taxon>Actinomycetales</taxon>
        <taxon>Actinomycetaceae</taxon>
        <taxon>Actinobaculum</taxon>
    </lineage>
</organism>
<feature type="compositionally biased region" description="Low complexity" evidence="6">
    <location>
        <begin position="187"/>
        <end position="199"/>
    </location>
</feature>
<dbReference type="GO" id="GO:0022857">
    <property type="term" value="F:transmembrane transporter activity"/>
    <property type="evidence" value="ECO:0007669"/>
    <property type="project" value="InterPro"/>
</dbReference>
<protein>
    <recommendedName>
        <fullName evidence="8">Major facilitator superfamily (MFS) profile domain-containing protein</fullName>
    </recommendedName>
</protein>
<proteinExistence type="predicted"/>
<dbReference type="EMBL" id="AGWL01000002">
    <property type="protein sequence ID" value="EKU95704.1"/>
    <property type="molecule type" value="Genomic_DNA"/>
</dbReference>
<dbReference type="PRINTS" id="PR01035">
    <property type="entry name" value="TCRTETA"/>
</dbReference>
<dbReference type="GO" id="GO:0005886">
    <property type="term" value="C:plasma membrane"/>
    <property type="evidence" value="ECO:0007669"/>
    <property type="project" value="UniProtKB-SubCell"/>
</dbReference>
<keyword evidence="3 7" id="KW-0812">Transmembrane</keyword>
<dbReference type="PANTHER" id="PTHR43124:SF3">
    <property type="entry name" value="CHLORAMPHENICOL EFFLUX PUMP RV0191"/>
    <property type="match status" value="1"/>
</dbReference>
<dbReference type="AlphaFoldDB" id="K9EEN9"/>
<dbReference type="HOGENOM" id="CLU_001265_10_14_11"/>
<evidence type="ECO:0000256" key="6">
    <source>
        <dbReference type="SAM" id="MobiDB-lite"/>
    </source>
</evidence>
<keyword evidence="4 7" id="KW-1133">Transmembrane helix</keyword>
<feature type="transmembrane region" description="Helical" evidence="7">
    <location>
        <begin position="72"/>
        <end position="96"/>
    </location>
</feature>
<dbReference type="RefSeq" id="WP_007000708.1">
    <property type="nucleotide sequence ID" value="NZ_JH992955.1"/>
</dbReference>
<dbReference type="PATRIC" id="fig|883066.3.peg.513"/>
<dbReference type="eggNOG" id="COG2814">
    <property type="taxonomic scope" value="Bacteria"/>
</dbReference>
<dbReference type="InterPro" id="IPR020846">
    <property type="entry name" value="MFS_dom"/>
</dbReference>
<feature type="transmembrane region" description="Helical" evidence="7">
    <location>
        <begin position="102"/>
        <end position="122"/>
    </location>
</feature>
<accession>K9EEN9</accession>
<sequence>MRLPREIWVLVSAAFFVAIGYGIVAPVLPAYAKSFGVSVTAANAVVSIFAFFRLLGAAGAGPASTRFGERKAYIAGILIVAASSLASAFAPSYWVLMLVRGLGGLGSVLFSVAALALIIRYAPTGARGRASAAYSGAFLIGGIIGPALGAFLAPLGMRAPFIIYAGTLLIAAGVVAWETRHIHRTAPGANGAPGASGAGRESGAPGESGKCGAGSAPRGRITLREAFHSGNYLRCCYTQFVQGWTNIGVRSSLVPLFAASIAGAPKWLSAVILAVFAVGNGLALMNSGRISDRVGRPPGLLFGLCCSGAFTLFMGWVPWTALIVLAVLAGFGSGFVQPNNQGAIADIVGARNGGNVLAAFQACGDLGQILGPIIAGLITDAAGYAPAFFISGVLVLSAAPLWIRGSRRR</sequence>
<reference evidence="9 10" key="1">
    <citation type="submission" date="2012-09" db="EMBL/GenBank/DDBJ databases">
        <title>The Genome Sequence of Actinobaculum massiliae ACS-171-V-COL2.</title>
        <authorList>
            <consortium name="The Broad Institute Genome Sequencing Platform"/>
            <person name="Earl A."/>
            <person name="Ward D."/>
            <person name="Feldgarden M."/>
            <person name="Gevers D."/>
            <person name="Saerens B."/>
            <person name="Vaneechoutte M."/>
            <person name="Walker B."/>
            <person name="Young S.K."/>
            <person name="Zeng Q."/>
            <person name="Gargeya S."/>
            <person name="Fitzgerald M."/>
            <person name="Haas B."/>
            <person name="Abouelleil A."/>
            <person name="Alvarado L."/>
            <person name="Arachchi H.M."/>
            <person name="Berlin A."/>
            <person name="Chapman S.B."/>
            <person name="Goldberg J."/>
            <person name="Griggs A."/>
            <person name="Gujja S."/>
            <person name="Hansen M."/>
            <person name="Howarth C."/>
            <person name="Imamovic A."/>
            <person name="Larimer J."/>
            <person name="McCowen C."/>
            <person name="Montmayeur A."/>
            <person name="Murphy C."/>
            <person name="Neiman D."/>
            <person name="Pearson M."/>
            <person name="Priest M."/>
            <person name="Roberts A."/>
            <person name="Saif S."/>
            <person name="Shea T."/>
            <person name="Sisk P."/>
            <person name="Sykes S."/>
            <person name="Wortman J."/>
            <person name="Nusbaum C."/>
            <person name="Birren B."/>
        </authorList>
    </citation>
    <scope>NUCLEOTIDE SEQUENCE [LARGE SCALE GENOMIC DNA]</scope>
    <source>
        <strain evidence="10">ACS-171-V-Col2</strain>
    </source>
</reference>
<dbReference type="InterPro" id="IPR011701">
    <property type="entry name" value="MFS"/>
</dbReference>
<gene>
    <name evidence="9" type="ORF">HMPREF9233_00491</name>
</gene>
<evidence type="ECO:0000256" key="7">
    <source>
        <dbReference type="SAM" id="Phobius"/>
    </source>
</evidence>
<keyword evidence="2" id="KW-1003">Cell membrane</keyword>
<evidence type="ECO:0000259" key="8">
    <source>
        <dbReference type="PROSITE" id="PS50850"/>
    </source>
</evidence>
<dbReference type="InterPro" id="IPR001958">
    <property type="entry name" value="Tet-R_TetA/multi-R_MdtG-like"/>
</dbReference>
<feature type="transmembrane region" description="Helical" evidence="7">
    <location>
        <begin position="7"/>
        <end position="28"/>
    </location>
</feature>
<name>K9EEN9_9ACTO</name>
<dbReference type="STRING" id="202789.GCA_001457435_01643"/>
<evidence type="ECO:0000256" key="4">
    <source>
        <dbReference type="ARBA" id="ARBA00022989"/>
    </source>
</evidence>
<comment type="caution">
    <text evidence="9">The sequence shown here is derived from an EMBL/GenBank/DDBJ whole genome shotgun (WGS) entry which is preliminary data.</text>
</comment>
<feature type="domain" description="Major facilitator superfamily (MFS) profile" evidence="8">
    <location>
        <begin position="6"/>
        <end position="409"/>
    </location>
</feature>
<feature type="region of interest" description="Disordered" evidence="6">
    <location>
        <begin position="187"/>
        <end position="215"/>
    </location>
</feature>
<feature type="transmembrane region" description="Helical" evidence="7">
    <location>
        <begin position="159"/>
        <end position="177"/>
    </location>
</feature>
<dbReference type="CDD" id="cd17325">
    <property type="entry name" value="MFS_MdtG_SLC18_like"/>
    <property type="match status" value="1"/>
</dbReference>
<evidence type="ECO:0000256" key="3">
    <source>
        <dbReference type="ARBA" id="ARBA00022692"/>
    </source>
</evidence>